<dbReference type="Proteomes" id="UP000494272">
    <property type="component" value="Unassembled WGS sequence"/>
</dbReference>
<feature type="chain" id="PRO_5028978511" description="Lipoprotein" evidence="1">
    <location>
        <begin position="21"/>
        <end position="39"/>
    </location>
</feature>
<dbReference type="AlphaFoldDB" id="A0A6S7D412"/>
<dbReference type="PROSITE" id="PS51257">
    <property type="entry name" value="PROKAR_LIPOPROTEIN"/>
    <property type="match status" value="1"/>
</dbReference>
<evidence type="ECO:0000313" key="2">
    <source>
        <dbReference type="EMBL" id="CAB3877472.1"/>
    </source>
</evidence>
<keyword evidence="3" id="KW-1185">Reference proteome</keyword>
<gene>
    <name evidence="2" type="ORF">LMG26841_03277</name>
</gene>
<proteinExistence type="predicted"/>
<evidence type="ECO:0000313" key="3">
    <source>
        <dbReference type="Proteomes" id="UP000494272"/>
    </source>
</evidence>
<organism evidence="2 3">
    <name type="scientific">Achromobacter dolens</name>
    <dbReference type="NCBI Taxonomy" id="1287738"/>
    <lineage>
        <taxon>Bacteria</taxon>
        <taxon>Pseudomonadati</taxon>
        <taxon>Pseudomonadota</taxon>
        <taxon>Betaproteobacteria</taxon>
        <taxon>Burkholderiales</taxon>
        <taxon>Alcaligenaceae</taxon>
        <taxon>Achromobacter</taxon>
    </lineage>
</organism>
<name>A0A6S7D412_9BURK</name>
<evidence type="ECO:0008006" key="4">
    <source>
        <dbReference type="Google" id="ProtNLM"/>
    </source>
</evidence>
<feature type="signal peptide" evidence="1">
    <location>
        <begin position="1"/>
        <end position="20"/>
    </location>
</feature>
<dbReference type="EMBL" id="CADIKW010000006">
    <property type="protein sequence ID" value="CAB3877472.1"/>
    <property type="molecule type" value="Genomic_DNA"/>
</dbReference>
<accession>A0A6S7D412</accession>
<evidence type="ECO:0000256" key="1">
    <source>
        <dbReference type="SAM" id="SignalP"/>
    </source>
</evidence>
<protein>
    <recommendedName>
        <fullName evidence="4">Lipoprotein</fullName>
    </recommendedName>
</protein>
<sequence>MTRRFLGTILLALATMAALGCAHVTDHYQAAAPVSAPHG</sequence>
<reference evidence="2 3" key="1">
    <citation type="submission" date="2020-04" db="EMBL/GenBank/DDBJ databases">
        <authorList>
            <person name="De Canck E."/>
        </authorList>
    </citation>
    <scope>NUCLEOTIDE SEQUENCE [LARGE SCALE GENOMIC DNA]</scope>
    <source>
        <strain evidence="2 3">LMG 26841</strain>
    </source>
</reference>
<keyword evidence="1" id="KW-0732">Signal</keyword>